<evidence type="ECO:0000259" key="1">
    <source>
        <dbReference type="Pfam" id="PF19778"/>
    </source>
</evidence>
<protein>
    <submittedName>
        <fullName evidence="2">Type III restriction endonuclease</fullName>
    </submittedName>
</protein>
<organism evidence="2 3">
    <name type="scientific">Acidaminococcus fermentans</name>
    <dbReference type="NCBI Taxonomy" id="905"/>
    <lineage>
        <taxon>Bacteria</taxon>
        <taxon>Bacillati</taxon>
        <taxon>Bacillota</taxon>
        <taxon>Negativicutes</taxon>
        <taxon>Acidaminococcales</taxon>
        <taxon>Acidaminococcaceae</taxon>
        <taxon>Acidaminococcus</taxon>
    </lineage>
</organism>
<dbReference type="EMBL" id="VULN01000007">
    <property type="protein sequence ID" value="MSS82141.1"/>
    <property type="molecule type" value="Genomic_DNA"/>
</dbReference>
<reference evidence="2 3" key="1">
    <citation type="submission" date="2019-08" db="EMBL/GenBank/DDBJ databases">
        <title>In-depth cultivation of the pig gut microbiome towards novel bacterial diversity and tailored functional studies.</title>
        <authorList>
            <person name="Wylensek D."/>
            <person name="Hitch T.C.A."/>
            <person name="Clavel T."/>
        </authorList>
    </citation>
    <scope>NUCLEOTIDE SEQUENCE [LARGE SCALE GENOMIC DNA]</scope>
    <source>
        <strain evidence="2 3">WCA-389-WT-5B</strain>
    </source>
</reference>
<keyword evidence="2" id="KW-0378">Hydrolase</keyword>
<dbReference type="GO" id="GO:0015668">
    <property type="term" value="F:type III site-specific deoxyribonuclease activity"/>
    <property type="evidence" value="ECO:0007669"/>
    <property type="project" value="InterPro"/>
</dbReference>
<dbReference type="Proteomes" id="UP000441455">
    <property type="component" value="Unassembled WGS sequence"/>
</dbReference>
<dbReference type="OrthoDB" id="9804145at2"/>
<keyword evidence="2" id="KW-0255">Endonuclease</keyword>
<sequence length="98" mass="10997">MDVDDKVAVYAKLPRGFQIPTPVGNYAPDWAIAFQKGTVKHIYFVAETKGSMESLDLRPIEQAKIKCAKKLFNEISKDDVVYGQVDSYQNLLSLMNAI</sequence>
<dbReference type="AlphaFoldDB" id="A0A6N7VYF7"/>
<accession>A0A6N7VYF7</accession>
<evidence type="ECO:0000313" key="2">
    <source>
        <dbReference type="EMBL" id="MSS82141.1"/>
    </source>
</evidence>
<feature type="domain" description="Type III restriction enzyme C-terminal endonuclease" evidence="1">
    <location>
        <begin position="2"/>
        <end position="86"/>
    </location>
</feature>
<proteinExistence type="predicted"/>
<comment type="caution">
    <text evidence="2">The sequence shown here is derived from an EMBL/GenBank/DDBJ whole genome shotgun (WGS) entry which is preliminary data.</text>
</comment>
<dbReference type="Pfam" id="PF19778">
    <property type="entry name" value="RE_endonuc"/>
    <property type="match status" value="1"/>
</dbReference>
<name>A0A6N7VYF7_ACIFE</name>
<evidence type="ECO:0000313" key="3">
    <source>
        <dbReference type="Proteomes" id="UP000441455"/>
    </source>
</evidence>
<keyword evidence="2" id="KW-0540">Nuclease</keyword>
<dbReference type="InterPro" id="IPR045572">
    <property type="entry name" value="RE_endonuc_C"/>
</dbReference>
<gene>
    <name evidence="2" type="ORF">FX155_05980</name>
</gene>